<dbReference type="GO" id="GO:0005654">
    <property type="term" value="C:nucleoplasm"/>
    <property type="evidence" value="ECO:0007669"/>
    <property type="project" value="UniProtKB-ARBA"/>
</dbReference>
<keyword evidence="3" id="KW-0805">Transcription regulation</keyword>
<evidence type="ECO:0000256" key="2">
    <source>
        <dbReference type="ARBA" id="ARBA00022491"/>
    </source>
</evidence>
<evidence type="ECO:0008006" key="9">
    <source>
        <dbReference type="Google" id="ProtNLM"/>
    </source>
</evidence>
<dbReference type="InterPro" id="IPR013907">
    <property type="entry name" value="Sds3"/>
</dbReference>
<keyword evidence="2" id="KW-0678">Repressor</keyword>
<dbReference type="PANTHER" id="PTHR21964">
    <property type="entry name" value="BREAST CANCER METASTASIS-SUPPRESSOR 1"/>
    <property type="match status" value="1"/>
</dbReference>
<name>A0A182K5Q9_9DIPT</name>
<dbReference type="Pfam" id="PF08598">
    <property type="entry name" value="Sds3"/>
    <property type="match status" value="1"/>
</dbReference>
<proteinExistence type="predicted"/>
<dbReference type="EnsemblMetazoa" id="ACHR006094-RA">
    <property type="protein sequence ID" value="ACHR006094-PA"/>
    <property type="gene ID" value="ACHR006094"/>
</dbReference>
<feature type="region of interest" description="Disordered" evidence="6">
    <location>
        <begin position="1"/>
        <end position="29"/>
    </location>
</feature>
<protein>
    <recommendedName>
        <fullName evidence="9">Sin3 histone deacetylase corepressor complex component SDS3</fullName>
    </recommendedName>
</protein>
<keyword evidence="8" id="KW-1185">Reference proteome</keyword>
<evidence type="ECO:0000256" key="5">
    <source>
        <dbReference type="ARBA" id="ARBA00023242"/>
    </source>
</evidence>
<dbReference type="Proteomes" id="UP000075881">
    <property type="component" value="Unassembled WGS sequence"/>
</dbReference>
<evidence type="ECO:0000313" key="7">
    <source>
        <dbReference type="EnsemblMetazoa" id="ACHR006094-PA"/>
    </source>
</evidence>
<evidence type="ECO:0000256" key="1">
    <source>
        <dbReference type="ARBA" id="ARBA00004123"/>
    </source>
</evidence>
<reference evidence="8" key="1">
    <citation type="submission" date="2013-03" db="EMBL/GenBank/DDBJ databases">
        <title>The Genome Sequence of Anopheles christyi ACHKN1017.</title>
        <authorList>
            <consortium name="The Broad Institute Genomics Platform"/>
            <person name="Neafsey D.E."/>
            <person name="Besansky N."/>
            <person name="Walker B."/>
            <person name="Young S.K."/>
            <person name="Zeng Q."/>
            <person name="Gargeya S."/>
            <person name="Fitzgerald M."/>
            <person name="Haas B."/>
            <person name="Abouelleil A."/>
            <person name="Allen A.W."/>
            <person name="Alvarado L."/>
            <person name="Arachchi H.M."/>
            <person name="Berlin A.M."/>
            <person name="Chapman S.B."/>
            <person name="Gainer-Dewar J."/>
            <person name="Goldberg J."/>
            <person name="Griggs A."/>
            <person name="Gujja S."/>
            <person name="Hansen M."/>
            <person name="Howarth C."/>
            <person name="Imamovic A."/>
            <person name="Ireland A."/>
            <person name="Larimer J."/>
            <person name="McCowan C."/>
            <person name="Murphy C."/>
            <person name="Pearson M."/>
            <person name="Poon T.W."/>
            <person name="Priest M."/>
            <person name="Roberts A."/>
            <person name="Saif S."/>
            <person name="Shea T."/>
            <person name="Sisk P."/>
            <person name="Sykes S."/>
            <person name="Wortman J."/>
            <person name="Nusbaum C."/>
            <person name="Birren B."/>
        </authorList>
    </citation>
    <scope>NUCLEOTIDE SEQUENCE [LARGE SCALE GENOMIC DNA]</scope>
    <source>
        <strain evidence="8">ACHKN1017</strain>
    </source>
</reference>
<dbReference type="AlphaFoldDB" id="A0A182K5Q9"/>
<evidence type="ECO:0000256" key="3">
    <source>
        <dbReference type="ARBA" id="ARBA00023015"/>
    </source>
</evidence>
<sequence>MKQHPENVIDSGEETEDAAPSDSSFKSGCQRGDRQLALYEHRYREERARIMLELDQLRQGTHWKYLKVTQCLQDDLDDRLRLNEIELENSLAAVEREYIQEIAAAEEEFEEKKAELIADAIAGLENERKAIVYEFATMGLSECSGETTTKAVAPRKLRSRVNEPYPVQHKKPSQMKFLLDEEDIVKDLGIIFADAAAAQHGVNYDGK</sequence>
<dbReference type="VEuPathDB" id="VectorBase:ACHR006094"/>
<reference evidence="7" key="2">
    <citation type="submission" date="2020-05" db="UniProtKB">
        <authorList>
            <consortium name="EnsemblMetazoa"/>
        </authorList>
    </citation>
    <scope>IDENTIFICATION</scope>
    <source>
        <strain evidence="7">ACHKN1017</strain>
    </source>
</reference>
<dbReference type="SMART" id="SM01401">
    <property type="entry name" value="Sds3"/>
    <property type="match status" value="1"/>
</dbReference>
<accession>A0A182K5Q9</accession>
<evidence type="ECO:0000313" key="8">
    <source>
        <dbReference type="Proteomes" id="UP000075881"/>
    </source>
</evidence>
<organism evidence="7 8">
    <name type="scientific">Anopheles christyi</name>
    <dbReference type="NCBI Taxonomy" id="43041"/>
    <lineage>
        <taxon>Eukaryota</taxon>
        <taxon>Metazoa</taxon>
        <taxon>Ecdysozoa</taxon>
        <taxon>Arthropoda</taxon>
        <taxon>Hexapoda</taxon>
        <taxon>Insecta</taxon>
        <taxon>Pterygota</taxon>
        <taxon>Neoptera</taxon>
        <taxon>Endopterygota</taxon>
        <taxon>Diptera</taxon>
        <taxon>Nematocera</taxon>
        <taxon>Culicoidea</taxon>
        <taxon>Culicidae</taxon>
        <taxon>Anophelinae</taxon>
        <taxon>Anopheles</taxon>
    </lineage>
</organism>
<evidence type="ECO:0000256" key="4">
    <source>
        <dbReference type="ARBA" id="ARBA00023163"/>
    </source>
</evidence>
<comment type="subcellular location">
    <subcellularLocation>
        <location evidence="1">Nucleus</location>
    </subcellularLocation>
</comment>
<evidence type="ECO:0000256" key="6">
    <source>
        <dbReference type="SAM" id="MobiDB-lite"/>
    </source>
</evidence>
<keyword evidence="5" id="KW-0539">Nucleus</keyword>
<dbReference type="GO" id="GO:0010468">
    <property type="term" value="P:regulation of gene expression"/>
    <property type="evidence" value="ECO:0007669"/>
    <property type="project" value="UniProtKB-ARBA"/>
</dbReference>
<keyword evidence="4" id="KW-0804">Transcription</keyword>
<dbReference type="STRING" id="43041.A0A182K5Q9"/>